<proteinExistence type="predicted"/>
<evidence type="ECO:0000313" key="2">
    <source>
        <dbReference type="Proteomes" id="UP000198373"/>
    </source>
</evidence>
<accession>A0A239BCT5</accession>
<evidence type="ECO:0000313" key="1">
    <source>
        <dbReference type="EMBL" id="SNS04813.1"/>
    </source>
</evidence>
<reference evidence="2" key="1">
    <citation type="submission" date="2017-06" db="EMBL/GenBank/DDBJ databases">
        <authorList>
            <person name="Varghese N."/>
            <person name="Submissions S."/>
        </authorList>
    </citation>
    <scope>NUCLEOTIDE SEQUENCE [LARGE SCALE GENOMIC DNA]</scope>
    <source>
        <strain evidence="2">DSM 46839</strain>
    </source>
</reference>
<organism evidence="1 2">
    <name type="scientific">Geodermatophilus pulveris</name>
    <dbReference type="NCBI Taxonomy" id="1564159"/>
    <lineage>
        <taxon>Bacteria</taxon>
        <taxon>Bacillati</taxon>
        <taxon>Actinomycetota</taxon>
        <taxon>Actinomycetes</taxon>
        <taxon>Geodermatophilales</taxon>
        <taxon>Geodermatophilaceae</taxon>
        <taxon>Geodermatophilus</taxon>
    </lineage>
</organism>
<dbReference type="AlphaFoldDB" id="A0A239BCT5"/>
<protein>
    <recommendedName>
        <fullName evidence="3">Alpha/beta hydrolase</fullName>
    </recommendedName>
</protein>
<dbReference type="EMBL" id="FZOO01000001">
    <property type="protein sequence ID" value="SNS04813.1"/>
    <property type="molecule type" value="Genomic_DNA"/>
</dbReference>
<evidence type="ECO:0008006" key="3">
    <source>
        <dbReference type="Google" id="ProtNLM"/>
    </source>
</evidence>
<keyword evidence="2" id="KW-1185">Reference proteome</keyword>
<gene>
    <name evidence="1" type="ORF">SAMN06893096_101553</name>
</gene>
<name>A0A239BCT5_9ACTN</name>
<sequence length="32" mass="3403">MPRVTVGSDNGQPVELHHQDVGTGRPVVLIHG</sequence>
<dbReference type="Proteomes" id="UP000198373">
    <property type="component" value="Unassembled WGS sequence"/>
</dbReference>